<organism evidence="1 2">
    <name type="scientific">Microlunatus soli</name>
    <dbReference type="NCBI Taxonomy" id="630515"/>
    <lineage>
        <taxon>Bacteria</taxon>
        <taxon>Bacillati</taxon>
        <taxon>Actinomycetota</taxon>
        <taxon>Actinomycetes</taxon>
        <taxon>Propionibacteriales</taxon>
        <taxon>Propionibacteriaceae</taxon>
        <taxon>Microlunatus</taxon>
    </lineage>
</organism>
<sequence>MARPAFRAGIGALLISCATMLTGCTDWTAPAAELPTAEVYHHAPSNEVSVATAVPAGTARRLTAPLVADGWFCAQVRRNSDGRAVWCRTSRLTDGWRTVQVAQFLMDDQDQLVWAWFPEPDEPADRDPGDAVTRAAVASLRTAWLKPRLAVATEVDEYYSRLRQRRGEPEADGVASRTWSDRHAGYSYSSLNGLIVSVRGRSVDSWPFGAEHYATTMSAAVGDLLDGGYDCHYPPQQICNRPQSNGSFQVTLHGDQIVSARFSTGSRIEHGRQQHLLTEEFPHGLTFVSAAVRRAVTDRLERSRADGTSFAGVVDGTVVIIDADRAPATGRDFATPLTVQIGAPLLGTLPI</sequence>
<dbReference type="STRING" id="630515.SAMN04489812_4546"/>
<name>A0A1H1YF72_9ACTN</name>
<evidence type="ECO:0000313" key="1">
    <source>
        <dbReference type="EMBL" id="SDT20062.1"/>
    </source>
</evidence>
<evidence type="ECO:0000313" key="2">
    <source>
        <dbReference type="Proteomes" id="UP000199103"/>
    </source>
</evidence>
<proteinExistence type="predicted"/>
<reference evidence="1 2" key="1">
    <citation type="submission" date="2016-10" db="EMBL/GenBank/DDBJ databases">
        <authorList>
            <person name="de Groot N.N."/>
        </authorList>
    </citation>
    <scope>NUCLEOTIDE SEQUENCE [LARGE SCALE GENOMIC DNA]</scope>
    <source>
        <strain evidence="1 2">DSM 21800</strain>
    </source>
</reference>
<accession>A0A1H1YF72</accession>
<evidence type="ECO:0008006" key="3">
    <source>
        <dbReference type="Google" id="ProtNLM"/>
    </source>
</evidence>
<dbReference type="Proteomes" id="UP000199103">
    <property type="component" value="Chromosome I"/>
</dbReference>
<dbReference type="AlphaFoldDB" id="A0A1H1YF72"/>
<protein>
    <recommendedName>
        <fullName evidence="3">Lipoprotein</fullName>
    </recommendedName>
</protein>
<dbReference type="EMBL" id="LT629772">
    <property type="protein sequence ID" value="SDT20062.1"/>
    <property type="molecule type" value="Genomic_DNA"/>
</dbReference>
<dbReference type="PROSITE" id="PS51257">
    <property type="entry name" value="PROKAR_LIPOPROTEIN"/>
    <property type="match status" value="1"/>
</dbReference>
<gene>
    <name evidence="1" type="ORF">SAMN04489812_4546</name>
</gene>
<dbReference type="RefSeq" id="WP_197679821.1">
    <property type="nucleotide sequence ID" value="NZ_LT629772.1"/>
</dbReference>
<keyword evidence="2" id="KW-1185">Reference proteome</keyword>